<dbReference type="EMBL" id="KB932202">
    <property type="protein sequence ID" value="KCV71819.1"/>
    <property type="molecule type" value="Genomic_DNA"/>
</dbReference>
<evidence type="ECO:0000313" key="2">
    <source>
        <dbReference type="EMBL" id="KCV71819.1"/>
    </source>
</evidence>
<evidence type="ECO:0000313" key="3">
    <source>
        <dbReference type="Proteomes" id="UP000030693"/>
    </source>
</evidence>
<evidence type="ECO:0000256" key="1">
    <source>
        <dbReference type="SAM" id="Phobius"/>
    </source>
</evidence>
<feature type="transmembrane region" description="Helical" evidence="1">
    <location>
        <begin position="193"/>
        <end position="213"/>
    </location>
</feature>
<feature type="transmembrane region" description="Helical" evidence="1">
    <location>
        <begin position="166"/>
        <end position="187"/>
    </location>
</feature>
<gene>
    <name evidence="2" type="ORF">H696_01237</name>
</gene>
<dbReference type="AlphaFoldDB" id="A0A058ZBP6"/>
<keyword evidence="1" id="KW-0472">Membrane</keyword>
<organism evidence="2">
    <name type="scientific">Fonticula alba</name>
    <name type="common">Slime mold</name>
    <dbReference type="NCBI Taxonomy" id="691883"/>
    <lineage>
        <taxon>Eukaryota</taxon>
        <taxon>Rotosphaerida</taxon>
        <taxon>Fonticulaceae</taxon>
        <taxon>Fonticula</taxon>
    </lineage>
</organism>
<keyword evidence="1" id="KW-1133">Transmembrane helix</keyword>
<keyword evidence="3" id="KW-1185">Reference proteome</keyword>
<dbReference type="GeneID" id="20525962"/>
<proteinExistence type="predicted"/>
<sequence length="238" mass="25318">MNGLRGTLNRRQGATVKTANPLDLLDEDNDDLVLTEDLQERIIDSLKKAHATNVLYFSRAIVALSLVLTVVYVALGMMDLSYGADLSVIAVNLGEKDPVPPGYVQALCFLGALAFLALALVFVPQARLRRLGRPGTTPSAEDEAIFTGFFAQAGADGRTASKLARLLPITPFLLALPNLLLVLLSLARLAPRLPVTVLAVGGIPSFVTGLVCWMRVDLQSGLGAVAELEQTASKLKAV</sequence>
<feature type="transmembrane region" description="Helical" evidence="1">
    <location>
        <begin position="54"/>
        <end position="75"/>
    </location>
</feature>
<feature type="transmembrane region" description="Helical" evidence="1">
    <location>
        <begin position="103"/>
        <end position="123"/>
    </location>
</feature>
<keyword evidence="1" id="KW-0812">Transmembrane</keyword>
<dbReference type="Proteomes" id="UP000030693">
    <property type="component" value="Unassembled WGS sequence"/>
</dbReference>
<dbReference type="RefSeq" id="XP_009493397.1">
    <property type="nucleotide sequence ID" value="XM_009495122.1"/>
</dbReference>
<protein>
    <submittedName>
        <fullName evidence="2">Uncharacterized protein</fullName>
    </submittedName>
</protein>
<accession>A0A058ZBP6</accession>
<name>A0A058ZBP6_FONAL</name>
<reference evidence="2" key="1">
    <citation type="submission" date="2013-04" db="EMBL/GenBank/DDBJ databases">
        <title>The Genome Sequence of Fonticula alba ATCC 38817.</title>
        <authorList>
            <consortium name="The Broad Institute Genomics Platform"/>
            <person name="Russ C."/>
            <person name="Cuomo C."/>
            <person name="Burger G."/>
            <person name="Gray M.W."/>
            <person name="Holland P.W.H."/>
            <person name="King N."/>
            <person name="Lang F.B.F."/>
            <person name="Roger A.J."/>
            <person name="Ruiz-Trillo I."/>
            <person name="Brown M."/>
            <person name="Walker B."/>
            <person name="Young S."/>
            <person name="Zeng Q."/>
            <person name="Gargeya S."/>
            <person name="Fitzgerald M."/>
            <person name="Haas B."/>
            <person name="Abouelleil A."/>
            <person name="Allen A.W."/>
            <person name="Alvarado L."/>
            <person name="Arachchi H.M."/>
            <person name="Berlin A.M."/>
            <person name="Chapman S.B."/>
            <person name="Gainer-Dewar J."/>
            <person name="Goldberg J."/>
            <person name="Griggs A."/>
            <person name="Gujja S."/>
            <person name="Hansen M."/>
            <person name="Howarth C."/>
            <person name="Imamovic A."/>
            <person name="Ireland A."/>
            <person name="Larimer J."/>
            <person name="McCowan C."/>
            <person name="Murphy C."/>
            <person name="Pearson M."/>
            <person name="Poon T.W."/>
            <person name="Priest M."/>
            <person name="Roberts A."/>
            <person name="Saif S."/>
            <person name="Shea T."/>
            <person name="Sisk P."/>
            <person name="Sykes S."/>
            <person name="Wortman J."/>
            <person name="Nusbaum C."/>
            <person name="Birren B."/>
        </authorList>
    </citation>
    <scope>NUCLEOTIDE SEQUENCE [LARGE SCALE GENOMIC DNA]</scope>
    <source>
        <strain evidence="2">ATCC 38817</strain>
    </source>
</reference>